<evidence type="ECO:0000313" key="2">
    <source>
        <dbReference type="Proteomes" id="UP000664034"/>
    </source>
</evidence>
<evidence type="ECO:0000313" key="1">
    <source>
        <dbReference type="EMBL" id="MBO0938906.1"/>
    </source>
</evidence>
<dbReference type="Pfam" id="PF17642">
    <property type="entry name" value="TssD"/>
    <property type="match status" value="1"/>
</dbReference>
<sequence length="99" mass="10879">MTTSTSTSKPISWGRPASLTQGGTITCELHAPPQTDTVLTQWILSSTRQHDGFVHLYREDTQAKLKTVSFFKAHAVNMGVHFSASGSGPHRQPKRSRVC</sequence>
<dbReference type="InterPro" id="IPR041408">
    <property type="entry name" value="Hcp_Tssd"/>
</dbReference>
<dbReference type="GO" id="GO:0033104">
    <property type="term" value="C:type VI protein secretion system complex"/>
    <property type="evidence" value="ECO:0007669"/>
    <property type="project" value="InterPro"/>
</dbReference>
<dbReference type="RefSeq" id="WP_207366537.1">
    <property type="nucleotide sequence ID" value="NZ_JAFMYV010000011.1"/>
</dbReference>
<name>A0A939K716_9BACT</name>
<keyword evidence="2" id="KW-1185">Reference proteome</keyword>
<comment type="caution">
    <text evidence="1">The sequence shown here is derived from an EMBL/GenBank/DDBJ whole genome shotgun (WGS) entry which is preliminary data.</text>
</comment>
<gene>
    <name evidence="1" type="ORF">J2I47_20300</name>
</gene>
<proteinExistence type="predicted"/>
<dbReference type="EMBL" id="JAFMYV010000011">
    <property type="protein sequence ID" value="MBO0938906.1"/>
    <property type="molecule type" value="Genomic_DNA"/>
</dbReference>
<dbReference type="AlphaFoldDB" id="A0A939K716"/>
<dbReference type="Proteomes" id="UP000664034">
    <property type="component" value="Unassembled WGS sequence"/>
</dbReference>
<organism evidence="1 2">
    <name type="scientific">Fibrella rubiginis</name>
    <dbReference type="NCBI Taxonomy" id="2817060"/>
    <lineage>
        <taxon>Bacteria</taxon>
        <taxon>Pseudomonadati</taxon>
        <taxon>Bacteroidota</taxon>
        <taxon>Cytophagia</taxon>
        <taxon>Cytophagales</taxon>
        <taxon>Spirosomataceae</taxon>
        <taxon>Fibrella</taxon>
    </lineage>
</organism>
<reference evidence="1" key="1">
    <citation type="submission" date="2021-03" db="EMBL/GenBank/DDBJ databases">
        <title>Fibrella sp. HMF5335 genome sequencing and assembly.</title>
        <authorList>
            <person name="Kang H."/>
            <person name="Kim H."/>
            <person name="Bae S."/>
            <person name="Joh K."/>
        </authorList>
    </citation>
    <scope>NUCLEOTIDE SEQUENCE</scope>
    <source>
        <strain evidence="1">HMF5335</strain>
    </source>
</reference>
<accession>A0A939K716</accession>
<protein>
    <submittedName>
        <fullName evidence="1">Uncharacterized protein</fullName>
    </submittedName>
</protein>